<evidence type="ECO:0000313" key="1">
    <source>
        <dbReference type="EMBL" id="CAB4213311.1"/>
    </source>
</evidence>
<organism evidence="1">
    <name type="scientific">uncultured Caudovirales phage</name>
    <dbReference type="NCBI Taxonomy" id="2100421"/>
    <lineage>
        <taxon>Viruses</taxon>
        <taxon>Duplodnaviria</taxon>
        <taxon>Heunggongvirae</taxon>
        <taxon>Uroviricota</taxon>
        <taxon>Caudoviricetes</taxon>
        <taxon>Peduoviridae</taxon>
        <taxon>Maltschvirus</taxon>
        <taxon>Maltschvirus maltsch</taxon>
    </lineage>
</organism>
<sequence length="589" mass="62730">MTVTNENSRNDYVSNGSAVEYAFTFKILDEADIQVIVTDLAGVEDLLVLTTDYTVDLDADTGLGSITLVTAATVNFTISLLRNMDFEQNTSIQNQGTSQFSGKSFEQALDKLTLLSLQLKEIVGRNIALKKSSLLSGITISDPVANKLLVVDADGNIDMSDSDFTNIEANLAIIIANIADVNAIAADIANIDLVAGDLANIDIVAGISAAIVTNLPDIQNAASFNFPTLVSTDALKTIRVNSTYNGYEVIEPFSNRNLLVNPQGRVSQQATTITSTSVPANSDDTYILDVINQVSDGNDICDYSQETTTVPTGSPMSIKCDQETANKQWGLVWFLPADEAAKIVGGVASLQFKARKGGSNATLGKLRAAIISWSSTADFITSDVVGTWAGGGTNPTLASNWTYENTPSNLTLTTSFQTFKIENVAIDTASAKNVGVFIWLDDTNATVADLAYIADVQLEAGSVCTPFDCRPIPLENIVVRHLFETHEGNSLSFMGFTGSFEGNSRGNIQIPFFPKRISPTLSSSAATTFRVAQGTTSAQGSSIVDLSWQPQINCASLDINAGAIFTNGLASRITGFGATLTYIRADARL</sequence>
<gene>
    <name evidence="1" type="ORF">UFOVP1451_2</name>
</gene>
<proteinExistence type="predicted"/>
<accession>A0A6J5SG94</accession>
<name>A0A6J5SG94_9CAUD</name>
<protein>
    <submittedName>
        <fullName evidence="1">Uncharacterized protein</fullName>
    </submittedName>
</protein>
<reference evidence="1" key="1">
    <citation type="submission" date="2020-05" db="EMBL/GenBank/DDBJ databases">
        <authorList>
            <person name="Chiriac C."/>
            <person name="Salcher M."/>
            <person name="Ghai R."/>
            <person name="Kavagutti S V."/>
        </authorList>
    </citation>
    <scope>NUCLEOTIDE SEQUENCE</scope>
</reference>
<dbReference type="EMBL" id="LR797397">
    <property type="protein sequence ID" value="CAB4213311.1"/>
    <property type="molecule type" value="Genomic_DNA"/>
</dbReference>